<dbReference type="InterPro" id="IPR035906">
    <property type="entry name" value="MetI-like_sf"/>
</dbReference>
<dbReference type="InterPro" id="IPR051393">
    <property type="entry name" value="ABC_transporter_permease"/>
</dbReference>
<evidence type="ECO:0000259" key="9">
    <source>
        <dbReference type="PROSITE" id="PS50928"/>
    </source>
</evidence>
<comment type="similarity">
    <text evidence="7">Belongs to the binding-protein-dependent transport system permease family.</text>
</comment>
<dbReference type="EMBL" id="JAHBAY010000003">
    <property type="protein sequence ID" value="MBT0769169.1"/>
    <property type="molecule type" value="Genomic_DNA"/>
</dbReference>
<sequence length="315" mass="34480">MTSPPGSAPVVPKESGTTKTRRPLRRDGIWPWLFVAPLVGGVAVFYLWPIIQTAWFSLTEFGVFGGTTFTGLSNYQELFADPDLYKSIGNTLLYTVIVLLNIPIALVVASLLNTPGLRFAAVYRVLYFLPYVAMPTAVAMVWRLIFNGDFGLLNYVLGWFGIDGPYWISTPGAAVVAVSIVGLWSSVGFSVIVLGAALKQIPPELYEAAELDGASRWRRFRAITVPLVTPSIAFLSVVTVIAGFQLFDLLFAVLGNSYSNPTIYDSMSLVYMFYEAGFVTNEKGLAAAVAMVVLVLVALATLVQFRLQKKWVHVD</sequence>
<feature type="transmembrane region" description="Helical" evidence="7">
    <location>
        <begin position="92"/>
        <end position="113"/>
    </location>
</feature>
<dbReference type="PANTHER" id="PTHR30193:SF37">
    <property type="entry name" value="INNER MEMBRANE ABC TRANSPORTER PERMEASE PROTEIN YCJO"/>
    <property type="match status" value="1"/>
</dbReference>
<name>A0ABS5TFH6_9ACTN</name>
<dbReference type="RefSeq" id="WP_214155454.1">
    <property type="nucleotide sequence ID" value="NZ_JAHBAY010000003.1"/>
</dbReference>
<evidence type="ECO:0000256" key="6">
    <source>
        <dbReference type="ARBA" id="ARBA00023136"/>
    </source>
</evidence>
<keyword evidence="2 7" id="KW-0813">Transport</keyword>
<keyword evidence="6 7" id="KW-0472">Membrane</keyword>
<evidence type="ECO:0000256" key="7">
    <source>
        <dbReference type="RuleBase" id="RU363032"/>
    </source>
</evidence>
<evidence type="ECO:0000256" key="1">
    <source>
        <dbReference type="ARBA" id="ARBA00004651"/>
    </source>
</evidence>
<feature type="transmembrane region" description="Helical" evidence="7">
    <location>
        <begin position="284"/>
        <end position="303"/>
    </location>
</feature>
<dbReference type="InterPro" id="IPR000515">
    <property type="entry name" value="MetI-like"/>
</dbReference>
<organism evidence="10 11">
    <name type="scientific">Kineosporia corallincola</name>
    <dbReference type="NCBI Taxonomy" id="2835133"/>
    <lineage>
        <taxon>Bacteria</taxon>
        <taxon>Bacillati</taxon>
        <taxon>Actinomycetota</taxon>
        <taxon>Actinomycetes</taxon>
        <taxon>Kineosporiales</taxon>
        <taxon>Kineosporiaceae</taxon>
        <taxon>Kineosporia</taxon>
    </lineage>
</organism>
<feature type="transmembrane region" description="Helical" evidence="7">
    <location>
        <begin position="125"/>
        <end position="146"/>
    </location>
</feature>
<proteinExistence type="inferred from homology"/>
<dbReference type="PROSITE" id="PS50928">
    <property type="entry name" value="ABC_TM1"/>
    <property type="match status" value="1"/>
</dbReference>
<evidence type="ECO:0000256" key="8">
    <source>
        <dbReference type="SAM" id="MobiDB-lite"/>
    </source>
</evidence>
<comment type="caution">
    <text evidence="10">The sequence shown here is derived from an EMBL/GenBank/DDBJ whole genome shotgun (WGS) entry which is preliminary data.</text>
</comment>
<keyword evidence="4 7" id="KW-0812">Transmembrane</keyword>
<evidence type="ECO:0000313" key="11">
    <source>
        <dbReference type="Proteomes" id="UP001197247"/>
    </source>
</evidence>
<feature type="transmembrane region" description="Helical" evidence="7">
    <location>
        <begin position="225"/>
        <end position="247"/>
    </location>
</feature>
<comment type="subcellular location">
    <subcellularLocation>
        <location evidence="1 7">Cell membrane</location>
        <topology evidence="1 7">Multi-pass membrane protein</topology>
    </subcellularLocation>
</comment>
<evidence type="ECO:0000313" key="10">
    <source>
        <dbReference type="EMBL" id="MBT0769169.1"/>
    </source>
</evidence>
<feature type="transmembrane region" description="Helical" evidence="7">
    <location>
        <begin position="29"/>
        <end position="51"/>
    </location>
</feature>
<keyword evidence="5 7" id="KW-1133">Transmembrane helix</keyword>
<accession>A0ABS5TFH6</accession>
<evidence type="ECO:0000256" key="3">
    <source>
        <dbReference type="ARBA" id="ARBA00022475"/>
    </source>
</evidence>
<evidence type="ECO:0000256" key="4">
    <source>
        <dbReference type="ARBA" id="ARBA00022692"/>
    </source>
</evidence>
<evidence type="ECO:0000256" key="5">
    <source>
        <dbReference type="ARBA" id="ARBA00022989"/>
    </source>
</evidence>
<dbReference type="SUPFAM" id="SSF161098">
    <property type="entry name" value="MetI-like"/>
    <property type="match status" value="1"/>
</dbReference>
<feature type="domain" description="ABC transmembrane type-1" evidence="9">
    <location>
        <begin position="87"/>
        <end position="304"/>
    </location>
</feature>
<reference evidence="10 11" key="1">
    <citation type="submission" date="2021-05" db="EMBL/GenBank/DDBJ databases">
        <title>Kineosporia and Streptomyces sp. nov. two new marine actinobacteria isolated from Coral.</title>
        <authorList>
            <person name="Buangrab K."/>
            <person name="Sutthacheep M."/>
            <person name="Yeemin T."/>
            <person name="Harunari E."/>
            <person name="Igarashi Y."/>
            <person name="Kanchanasin P."/>
            <person name="Tanasupawat S."/>
            <person name="Phongsopitanun W."/>
        </authorList>
    </citation>
    <scope>NUCLEOTIDE SEQUENCE [LARGE SCALE GENOMIC DNA]</scope>
    <source>
        <strain evidence="10 11">J2-2</strain>
    </source>
</reference>
<protein>
    <submittedName>
        <fullName evidence="10">Sugar ABC transporter permease</fullName>
    </submittedName>
</protein>
<dbReference type="Gene3D" id="1.10.3720.10">
    <property type="entry name" value="MetI-like"/>
    <property type="match status" value="1"/>
</dbReference>
<evidence type="ECO:0000256" key="2">
    <source>
        <dbReference type="ARBA" id="ARBA00022448"/>
    </source>
</evidence>
<dbReference type="Pfam" id="PF00528">
    <property type="entry name" value="BPD_transp_1"/>
    <property type="match status" value="1"/>
</dbReference>
<gene>
    <name evidence="10" type="ORF">KIH74_09580</name>
</gene>
<feature type="region of interest" description="Disordered" evidence="8">
    <location>
        <begin position="1"/>
        <end position="21"/>
    </location>
</feature>
<dbReference type="PANTHER" id="PTHR30193">
    <property type="entry name" value="ABC TRANSPORTER PERMEASE PROTEIN"/>
    <property type="match status" value="1"/>
</dbReference>
<keyword evidence="11" id="KW-1185">Reference proteome</keyword>
<keyword evidence="3" id="KW-1003">Cell membrane</keyword>
<feature type="transmembrane region" description="Helical" evidence="7">
    <location>
        <begin position="166"/>
        <end position="198"/>
    </location>
</feature>
<dbReference type="CDD" id="cd06261">
    <property type="entry name" value="TM_PBP2"/>
    <property type="match status" value="1"/>
</dbReference>
<dbReference type="Proteomes" id="UP001197247">
    <property type="component" value="Unassembled WGS sequence"/>
</dbReference>